<evidence type="ECO:0000256" key="8">
    <source>
        <dbReference type="ARBA" id="ARBA00023136"/>
    </source>
</evidence>
<keyword evidence="6" id="KW-0067">ATP-binding</keyword>
<organism evidence="11 12">
    <name type="scientific">Dactylosporangium sucinum</name>
    <dbReference type="NCBI Taxonomy" id="1424081"/>
    <lineage>
        <taxon>Bacteria</taxon>
        <taxon>Bacillati</taxon>
        <taxon>Actinomycetota</taxon>
        <taxon>Actinomycetes</taxon>
        <taxon>Micromonosporales</taxon>
        <taxon>Micromonosporaceae</taxon>
        <taxon>Dactylosporangium</taxon>
    </lineage>
</organism>
<dbReference type="AlphaFoldDB" id="A0A917UBY6"/>
<dbReference type="PANTHER" id="PTHR45772">
    <property type="entry name" value="CONSERVED COMPONENT OF ABC TRANSPORTER FOR NATURAL AMINO ACIDS-RELATED"/>
    <property type="match status" value="1"/>
</dbReference>
<keyword evidence="3" id="KW-1003">Cell membrane</keyword>
<dbReference type="GO" id="GO:0016887">
    <property type="term" value="F:ATP hydrolysis activity"/>
    <property type="evidence" value="ECO:0007669"/>
    <property type="project" value="InterPro"/>
</dbReference>
<dbReference type="SUPFAM" id="SSF52540">
    <property type="entry name" value="P-loop containing nucleoside triphosphate hydrolases"/>
    <property type="match status" value="1"/>
</dbReference>
<dbReference type="InterPro" id="IPR027417">
    <property type="entry name" value="P-loop_NTPase"/>
</dbReference>
<evidence type="ECO:0000313" key="11">
    <source>
        <dbReference type="EMBL" id="GGM78639.1"/>
    </source>
</evidence>
<evidence type="ECO:0000256" key="4">
    <source>
        <dbReference type="ARBA" id="ARBA00022692"/>
    </source>
</evidence>
<dbReference type="GO" id="GO:0015658">
    <property type="term" value="F:branched-chain amino acid transmembrane transporter activity"/>
    <property type="evidence" value="ECO:0007669"/>
    <property type="project" value="InterPro"/>
</dbReference>
<proteinExistence type="predicted"/>
<name>A0A917UBY6_9ACTN</name>
<comment type="subcellular location">
    <subcellularLocation>
        <location evidence="1">Cell membrane</location>
        <topology evidence="1">Multi-pass membrane protein</topology>
    </subcellularLocation>
</comment>
<keyword evidence="4 9" id="KW-0812">Transmembrane</keyword>
<dbReference type="Pfam" id="PF12399">
    <property type="entry name" value="BCA_ABC_TP_C"/>
    <property type="match status" value="1"/>
</dbReference>
<dbReference type="InterPro" id="IPR017871">
    <property type="entry name" value="ABC_transporter-like_CS"/>
</dbReference>
<dbReference type="InterPro" id="IPR051120">
    <property type="entry name" value="ABC_AA/LPS_Transport"/>
</dbReference>
<dbReference type="InterPro" id="IPR003439">
    <property type="entry name" value="ABC_transporter-like_ATP-bd"/>
</dbReference>
<keyword evidence="7 9" id="KW-1133">Transmembrane helix</keyword>
<evidence type="ECO:0000259" key="10">
    <source>
        <dbReference type="PROSITE" id="PS50893"/>
    </source>
</evidence>
<dbReference type="GO" id="GO:0005886">
    <property type="term" value="C:plasma membrane"/>
    <property type="evidence" value="ECO:0007669"/>
    <property type="project" value="UniProtKB-SubCell"/>
</dbReference>
<evidence type="ECO:0000256" key="7">
    <source>
        <dbReference type="ARBA" id="ARBA00022989"/>
    </source>
</evidence>
<dbReference type="Pfam" id="PF02653">
    <property type="entry name" value="BPD_transp_2"/>
    <property type="match status" value="1"/>
</dbReference>
<dbReference type="CDD" id="cd06581">
    <property type="entry name" value="TM_PBP1_LivM_like"/>
    <property type="match status" value="1"/>
</dbReference>
<dbReference type="InterPro" id="IPR043428">
    <property type="entry name" value="LivM-like"/>
</dbReference>
<evidence type="ECO:0000313" key="12">
    <source>
        <dbReference type="Proteomes" id="UP000642070"/>
    </source>
</evidence>
<comment type="caution">
    <text evidence="11">The sequence shown here is derived from an EMBL/GenBank/DDBJ whole genome shotgun (WGS) entry which is preliminary data.</text>
</comment>
<feature type="transmembrane region" description="Helical" evidence="9">
    <location>
        <begin position="68"/>
        <end position="87"/>
    </location>
</feature>
<keyword evidence="2" id="KW-0813">Transport</keyword>
<evidence type="ECO:0000256" key="9">
    <source>
        <dbReference type="SAM" id="Phobius"/>
    </source>
</evidence>
<dbReference type="RefSeq" id="WP_190256690.1">
    <property type="nucleotide sequence ID" value="NZ_BMPI01000078.1"/>
</dbReference>
<feature type="transmembrane region" description="Helical" evidence="9">
    <location>
        <begin position="296"/>
        <end position="318"/>
    </location>
</feature>
<dbReference type="Pfam" id="PF00005">
    <property type="entry name" value="ABC_tran"/>
    <property type="match status" value="1"/>
</dbReference>
<dbReference type="Proteomes" id="UP000642070">
    <property type="component" value="Unassembled WGS sequence"/>
</dbReference>
<feature type="transmembrane region" description="Helical" evidence="9">
    <location>
        <begin position="93"/>
        <end position="113"/>
    </location>
</feature>
<keyword evidence="11" id="KW-0378">Hydrolase</keyword>
<feature type="transmembrane region" description="Helical" evidence="9">
    <location>
        <begin position="42"/>
        <end position="61"/>
    </location>
</feature>
<feature type="transmembrane region" description="Helical" evidence="9">
    <location>
        <begin position="219"/>
        <end position="238"/>
    </location>
</feature>
<dbReference type="SMART" id="SM00382">
    <property type="entry name" value="AAA"/>
    <property type="match status" value="1"/>
</dbReference>
<keyword evidence="8 9" id="KW-0472">Membrane</keyword>
<reference evidence="11" key="1">
    <citation type="journal article" date="2014" name="Int. J. Syst. Evol. Microbiol.">
        <title>Complete genome sequence of Corynebacterium casei LMG S-19264T (=DSM 44701T), isolated from a smear-ripened cheese.</title>
        <authorList>
            <consortium name="US DOE Joint Genome Institute (JGI-PGF)"/>
            <person name="Walter F."/>
            <person name="Albersmeier A."/>
            <person name="Kalinowski J."/>
            <person name="Ruckert C."/>
        </authorList>
    </citation>
    <scope>NUCLEOTIDE SEQUENCE</scope>
    <source>
        <strain evidence="11">JCM 19831</strain>
    </source>
</reference>
<evidence type="ECO:0000256" key="6">
    <source>
        <dbReference type="ARBA" id="ARBA00022840"/>
    </source>
</evidence>
<reference evidence="11" key="2">
    <citation type="submission" date="2020-09" db="EMBL/GenBank/DDBJ databases">
        <authorList>
            <person name="Sun Q."/>
            <person name="Ohkuma M."/>
        </authorList>
    </citation>
    <scope>NUCLEOTIDE SEQUENCE</scope>
    <source>
        <strain evidence="11">JCM 19831</strain>
    </source>
</reference>
<dbReference type="Gene3D" id="3.40.50.300">
    <property type="entry name" value="P-loop containing nucleotide triphosphate hydrolases"/>
    <property type="match status" value="1"/>
</dbReference>
<feature type="domain" description="ABC transporter" evidence="10">
    <location>
        <begin position="363"/>
        <end position="602"/>
    </location>
</feature>
<dbReference type="GO" id="GO:0005524">
    <property type="term" value="F:ATP binding"/>
    <property type="evidence" value="ECO:0007669"/>
    <property type="project" value="UniProtKB-KW"/>
</dbReference>
<dbReference type="InterPro" id="IPR032823">
    <property type="entry name" value="BCA_ABC_TP_C"/>
</dbReference>
<dbReference type="EMBL" id="BMPI01000078">
    <property type="protein sequence ID" value="GGM78639.1"/>
    <property type="molecule type" value="Genomic_DNA"/>
</dbReference>
<evidence type="ECO:0000256" key="5">
    <source>
        <dbReference type="ARBA" id="ARBA00022741"/>
    </source>
</evidence>
<evidence type="ECO:0000256" key="2">
    <source>
        <dbReference type="ARBA" id="ARBA00022448"/>
    </source>
</evidence>
<dbReference type="InterPro" id="IPR003593">
    <property type="entry name" value="AAA+_ATPase"/>
</dbReference>
<sequence length="614" mass="65067">MNQHTDTTSSFAVRLARSRTWLIAAGIVFVGSIPLLTPSSYIQNVLILTFLMAVLGLGWNIMAGYTGYVSLGHSAFIGVGGYTAGILAERWDVSPFLVAPLGGVAAALVALGLGLTTSRTRGPAFVIVSFAMLELLGLLTRNFSSLTGGSKGLAMPLPRWDLTFYNWPFYYSLFALVLLSLLMTRAIRRSKFGLGLVAIRDDEDKAAGIGVVTPVYKSLAFMASAVLVGVAGAIYGYYLSYLSISTMFDIVLSMQVVLAVLIGGRGTIWGPVLGACIIVPLSEATNTTMGGSHAGAFRLIMFGGLLLLVTLALPRGIIPTVEAWWRRRTAGPVSPTGARLVETTLPDVPGSLRRPADAAAAVLDAEEIVMRFGGLLALDKATVSIPRGSITALIGPNGSGKTTLFNVIDGTYTPTAGRVLLEGADVSGLNRTRRAFKGIGRTYQLPRLFNSMTALENVAAVNSSFSIRRLAKSAVSGAEAARATELLEFVGLAEYVHEKATDMSYGQRKLVELAQVLMLDPAIILLDEPAAGINRTLLKRLSGLITALHGSGRTIVIVEHDMEFVLSLADHVTVLARGQVVATGDPAHVSSDPRVLEAYLGDDFVLEGANGRPA</sequence>
<gene>
    <name evidence="11" type="ORF">GCM10007977_095270</name>
</gene>
<feature type="transmembrane region" description="Helical" evidence="9">
    <location>
        <begin position="125"/>
        <end position="144"/>
    </location>
</feature>
<feature type="transmembrane region" description="Helical" evidence="9">
    <location>
        <begin position="20"/>
        <end position="36"/>
    </location>
</feature>
<dbReference type="CDD" id="cd03219">
    <property type="entry name" value="ABC_Mj1267_LivG_branched"/>
    <property type="match status" value="1"/>
</dbReference>
<dbReference type="InterPro" id="IPR001851">
    <property type="entry name" value="ABC_transp_permease"/>
</dbReference>
<keyword evidence="5" id="KW-0547">Nucleotide-binding</keyword>
<protein>
    <submittedName>
        <fullName evidence="11">Metal-dependent hydrolase</fullName>
    </submittedName>
</protein>
<dbReference type="PROSITE" id="PS00211">
    <property type="entry name" value="ABC_TRANSPORTER_1"/>
    <property type="match status" value="1"/>
</dbReference>
<dbReference type="PROSITE" id="PS50893">
    <property type="entry name" value="ABC_TRANSPORTER_2"/>
    <property type="match status" value="1"/>
</dbReference>
<accession>A0A917UBY6</accession>
<evidence type="ECO:0000256" key="1">
    <source>
        <dbReference type="ARBA" id="ARBA00004651"/>
    </source>
</evidence>
<feature type="transmembrane region" description="Helical" evidence="9">
    <location>
        <begin position="164"/>
        <end position="182"/>
    </location>
</feature>
<keyword evidence="12" id="KW-1185">Reference proteome</keyword>
<evidence type="ECO:0000256" key="3">
    <source>
        <dbReference type="ARBA" id="ARBA00022475"/>
    </source>
</evidence>